<keyword evidence="12" id="KW-0233">DNA recombination</keyword>
<dbReference type="GO" id="GO:0016787">
    <property type="term" value="F:hydrolase activity"/>
    <property type="evidence" value="ECO:0007669"/>
    <property type="project" value="UniProtKB-KW"/>
</dbReference>
<dbReference type="InterPro" id="IPR027417">
    <property type="entry name" value="P-loop_NTPase"/>
</dbReference>
<dbReference type="CDD" id="cd17920">
    <property type="entry name" value="DEXHc_RecQ"/>
    <property type="match status" value="1"/>
</dbReference>
<keyword evidence="13" id="KW-0234">DNA repair</keyword>
<dbReference type="SUPFAM" id="SSF52540">
    <property type="entry name" value="P-loop containing nucleoside triphosphate hydrolases"/>
    <property type="match status" value="2"/>
</dbReference>
<dbReference type="SMART" id="SM00490">
    <property type="entry name" value="HELICc"/>
    <property type="match status" value="1"/>
</dbReference>
<evidence type="ECO:0000256" key="4">
    <source>
        <dbReference type="ARBA" id="ARBA00022723"/>
    </source>
</evidence>
<evidence type="ECO:0000256" key="15">
    <source>
        <dbReference type="ARBA" id="ARBA00034617"/>
    </source>
</evidence>
<name>A0ABT8XIS3_9HYPH</name>
<dbReference type="NCBIfam" id="TIGR01389">
    <property type="entry name" value="recQ"/>
    <property type="match status" value="1"/>
</dbReference>
<dbReference type="PROSITE" id="PS51192">
    <property type="entry name" value="HELICASE_ATP_BIND_1"/>
    <property type="match status" value="1"/>
</dbReference>
<evidence type="ECO:0000256" key="9">
    <source>
        <dbReference type="ARBA" id="ARBA00022833"/>
    </source>
</evidence>
<dbReference type="SMART" id="SM00487">
    <property type="entry name" value="DEXDc"/>
    <property type="match status" value="1"/>
</dbReference>
<dbReference type="GO" id="GO:0003678">
    <property type="term" value="F:DNA helicase activity"/>
    <property type="evidence" value="ECO:0007669"/>
    <property type="project" value="UniProtKB-EC"/>
</dbReference>
<feature type="domain" description="Helicase ATP-binding" evidence="19">
    <location>
        <begin position="42"/>
        <end position="210"/>
    </location>
</feature>
<dbReference type="Pfam" id="PF09382">
    <property type="entry name" value="RQC"/>
    <property type="match status" value="1"/>
</dbReference>
<dbReference type="Proteomes" id="UP001177080">
    <property type="component" value="Unassembled WGS sequence"/>
</dbReference>
<gene>
    <name evidence="21" type="primary">recQ</name>
    <name evidence="21" type="ORF">GB928_020840</name>
</gene>
<dbReference type="InterPro" id="IPR011545">
    <property type="entry name" value="DEAD/DEAH_box_helicase_dom"/>
</dbReference>
<evidence type="ECO:0000256" key="5">
    <source>
        <dbReference type="ARBA" id="ARBA00022741"/>
    </source>
</evidence>
<organism evidence="21 22">
    <name type="scientific">Shinella curvata</name>
    <dbReference type="NCBI Taxonomy" id="1817964"/>
    <lineage>
        <taxon>Bacteria</taxon>
        <taxon>Pseudomonadati</taxon>
        <taxon>Pseudomonadota</taxon>
        <taxon>Alphaproteobacteria</taxon>
        <taxon>Hyphomicrobiales</taxon>
        <taxon>Rhizobiaceae</taxon>
        <taxon>Shinella</taxon>
    </lineage>
</organism>
<dbReference type="Pfam" id="PF00271">
    <property type="entry name" value="Helicase_C"/>
    <property type="match status" value="1"/>
</dbReference>
<evidence type="ECO:0000256" key="13">
    <source>
        <dbReference type="ARBA" id="ARBA00023204"/>
    </source>
</evidence>
<keyword evidence="9" id="KW-0862">Zinc</keyword>
<keyword evidence="8 21" id="KW-0347">Helicase</keyword>
<dbReference type="NCBIfam" id="TIGR00614">
    <property type="entry name" value="recQ_fam"/>
    <property type="match status" value="1"/>
</dbReference>
<evidence type="ECO:0000256" key="1">
    <source>
        <dbReference type="ARBA" id="ARBA00001946"/>
    </source>
</evidence>
<dbReference type="InterPro" id="IPR006293">
    <property type="entry name" value="DNA_helicase_ATP-dep_RecQ_bac"/>
</dbReference>
<keyword evidence="10" id="KW-0067">ATP-binding</keyword>
<evidence type="ECO:0000313" key="21">
    <source>
        <dbReference type="EMBL" id="MDO6123645.1"/>
    </source>
</evidence>
<keyword evidence="22" id="KW-1185">Reference proteome</keyword>
<evidence type="ECO:0000259" key="18">
    <source>
        <dbReference type="PROSITE" id="PS50967"/>
    </source>
</evidence>
<reference evidence="21" key="1">
    <citation type="submission" date="2022-04" db="EMBL/GenBank/DDBJ databases">
        <title>Shinella lacus sp. nov., a novel member of the genus Shinella from water.</title>
        <authorList>
            <person name="Deng Y."/>
        </authorList>
    </citation>
    <scope>NUCLEOTIDE SEQUENCE</scope>
    <source>
        <strain evidence="21">JCM 31239</strain>
    </source>
</reference>
<feature type="domain" description="Helicase C-terminal" evidence="20">
    <location>
        <begin position="231"/>
        <end position="378"/>
    </location>
</feature>
<keyword evidence="5" id="KW-0547">Nucleotide-binding</keyword>
<dbReference type="InterPro" id="IPR036388">
    <property type="entry name" value="WH-like_DNA-bd_sf"/>
</dbReference>
<evidence type="ECO:0000256" key="10">
    <source>
        <dbReference type="ARBA" id="ARBA00022840"/>
    </source>
</evidence>
<dbReference type="Pfam" id="PF00270">
    <property type="entry name" value="DEAD"/>
    <property type="match status" value="1"/>
</dbReference>
<dbReference type="InterPro" id="IPR010997">
    <property type="entry name" value="HRDC-like_sf"/>
</dbReference>
<dbReference type="EC" id="5.6.2.4" evidence="16"/>
<evidence type="ECO:0000256" key="17">
    <source>
        <dbReference type="SAM" id="MobiDB-lite"/>
    </source>
</evidence>
<dbReference type="InterPro" id="IPR014001">
    <property type="entry name" value="Helicase_ATP-bd"/>
</dbReference>
<dbReference type="EMBL" id="WHSC02000009">
    <property type="protein sequence ID" value="MDO6123645.1"/>
    <property type="molecule type" value="Genomic_DNA"/>
</dbReference>
<comment type="caution">
    <text evidence="21">The sequence shown here is derived from an EMBL/GenBank/DDBJ whole genome shotgun (WGS) entry which is preliminary data.</text>
</comment>
<dbReference type="Gene3D" id="1.10.150.80">
    <property type="entry name" value="HRDC domain"/>
    <property type="match status" value="1"/>
</dbReference>
<keyword evidence="7 21" id="KW-0378">Hydrolase</keyword>
<keyword evidence="4" id="KW-0479">Metal-binding</keyword>
<dbReference type="Pfam" id="PF00570">
    <property type="entry name" value="HRDC"/>
    <property type="match status" value="1"/>
</dbReference>
<evidence type="ECO:0000256" key="14">
    <source>
        <dbReference type="ARBA" id="ARBA00023235"/>
    </source>
</evidence>
<dbReference type="PANTHER" id="PTHR13710">
    <property type="entry name" value="DNA HELICASE RECQ FAMILY MEMBER"/>
    <property type="match status" value="1"/>
</dbReference>
<dbReference type="InterPro" id="IPR004589">
    <property type="entry name" value="DNA_helicase_ATP-dep_RecQ"/>
</dbReference>
<dbReference type="SMART" id="SM00341">
    <property type="entry name" value="HRDC"/>
    <property type="match status" value="1"/>
</dbReference>
<keyword evidence="6" id="KW-0227">DNA damage</keyword>
<comment type="cofactor">
    <cofactor evidence="1">
        <name>Mg(2+)</name>
        <dbReference type="ChEBI" id="CHEBI:18420"/>
    </cofactor>
</comment>
<protein>
    <recommendedName>
        <fullName evidence="16">DNA helicase RecQ</fullName>
        <ecNumber evidence="16">5.6.2.4</ecNumber>
    </recommendedName>
</protein>
<dbReference type="InterPro" id="IPR001650">
    <property type="entry name" value="Helicase_C-like"/>
</dbReference>
<keyword evidence="14" id="KW-0413">Isomerase</keyword>
<evidence type="ECO:0000256" key="11">
    <source>
        <dbReference type="ARBA" id="ARBA00023125"/>
    </source>
</evidence>
<dbReference type="Gene3D" id="3.40.50.300">
    <property type="entry name" value="P-loop containing nucleotide triphosphate hydrolases"/>
    <property type="match status" value="2"/>
</dbReference>
<comment type="similarity">
    <text evidence="3">Belongs to the helicase family. RecQ subfamily.</text>
</comment>
<evidence type="ECO:0000259" key="20">
    <source>
        <dbReference type="PROSITE" id="PS51194"/>
    </source>
</evidence>
<dbReference type="PROSITE" id="PS51194">
    <property type="entry name" value="HELICASE_CTER"/>
    <property type="match status" value="1"/>
</dbReference>
<dbReference type="SMART" id="SM00956">
    <property type="entry name" value="RQC"/>
    <property type="match status" value="1"/>
</dbReference>
<dbReference type="RefSeq" id="WP_244759577.1">
    <property type="nucleotide sequence ID" value="NZ_JALJCJ010000001.1"/>
</dbReference>
<proteinExistence type="inferred from homology"/>
<dbReference type="Gene3D" id="1.10.10.10">
    <property type="entry name" value="Winged helix-like DNA-binding domain superfamily/Winged helix DNA-binding domain"/>
    <property type="match status" value="1"/>
</dbReference>
<comment type="catalytic activity">
    <reaction evidence="15">
        <text>Couples ATP hydrolysis with the unwinding of duplex DNA by translocating in the 3'-5' direction.</text>
        <dbReference type="EC" id="5.6.2.4"/>
    </reaction>
</comment>
<evidence type="ECO:0000256" key="8">
    <source>
        <dbReference type="ARBA" id="ARBA00022806"/>
    </source>
</evidence>
<dbReference type="CDD" id="cd18794">
    <property type="entry name" value="SF2_C_RecQ"/>
    <property type="match status" value="1"/>
</dbReference>
<dbReference type="InterPro" id="IPR002121">
    <property type="entry name" value="HRDC_dom"/>
</dbReference>
<evidence type="ECO:0000256" key="12">
    <source>
        <dbReference type="ARBA" id="ARBA00023172"/>
    </source>
</evidence>
<evidence type="ECO:0000256" key="2">
    <source>
        <dbReference type="ARBA" id="ARBA00001947"/>
    </source>
</evidence>
<sequence>MTQTRSSSSLAALFDAPVATPLDVLKRVYGYDAFRGKQQAVVEHVAKGGDAVVLFPTGAGKSLCFQIPALCRQGVGIVISPLIALMRDQVEALKQLGVRAAGLNSSLSREEFFAVRDAIRAGELDLLYVTPERIVTDGFAELVADARIALFAIDEAHCVSQWGHDFRPEYRALGMLGERYPGVPRIALTATADPHTRDDIIDRLGLGDAEVFTTSFDRPNIAYEIAERDQPRQQLLRFLSKHEGESGIVYCLSRAKVEDTAEWLNTQGVRALPYHAGFDRAIRDANQDAFLKEENLCLVATVAFGMGIDKPDVRYVAHLDLPGSVEAYYQETGRAGRDGLPSEVWMAYGMADVVQRRRMIDEGNAAEEVKRIERGKLTALLAICETAGCRRKAILAHFGEAHAGGCGNCDTCRNPVETWDGTEAAIKALAAVYRTGERFGAGHVIDVLMGVENEKTQRFGHTEMPVFGAGKDIAPRIWQSIFRQLLAMGLISVDHSAFGALKLEEEARAVFRHEREVLFRKDRPQSGRKPKAGNSPAARERSNLSGSDRELFELLRAERLSIAKDLDVPPYVVFPDTTLIALARERPSDLEELLDIPGIGVSKRDRFGEAFLAVIEEFAG</sequence>
<evidence type="ECO:0000256" key="3">
    <source>
        <dbReference type="ARBA" id="ARBA00005446"/>
    </source>
</evidence>
<dbReference type="InterPro" id="IPR018982">
    <property type="entry name" value="RQC_domain"/>
</dbReference>
<dbReference type="SUPFAM" id="SSF47819">
    <property type="entry name" value="HRDC-like"/>
    <property type="match status" value="1"/>
</dbReference>
<evidence type="ECO:0000256" key="16">
    <source>
        <dbReference type="NCBIfam" id="TIGR01389"/>
    </source>
</evidence>
<dbReference type="InterPro" id="IPR044876">
    <property type="entry name" value="HRDC_dom_sf"/>
</dbReference>
<dbReference type="PROSITE" id="PS50967">
    <property type="entry name" value="HRDC"/>
    <property type="match status" value="1"/>
</dbReference>
<feature type="domain" description="HRDC" evidence="18">
    <location>
        <begin position="545"/>
        <end position="620"/>
    </location>
</feature>
<dbReference type="PANTHER" id="PTHR13710:SF105">
    <property type="entry name" value="ATP-DEPENDENT DNA HELICASE Q1"/>
    <property type="match status" value="1"/>
</dbReference>
<comment type="cofactor">
    <cofactor evidence="2">
        <name>Zn(2+)</name>
        <dbReference type="ChEBI" id="CHEBI:29105"/>
    </cofactor>
</comment>
<evidence type="ECO:0000313" key="22">
    <source>
        <dbReference type="Proteomes" id="UP001177080"/>
    </source>
</evidence>
<keyword evidence="11" id="KW-0238">DNA-binding</keyword>
<dbReference type="InterPro" id="IPR032284">
    <property type="entry name" value="RecQ_Zn-bd"/>
</dbReference>
<feature type="region of interest" description="Disordered" evidence="17">
    <location>
        <begin position="522"/>
        <end position="545"/>
    </location>
</feature>
<evidence type="ECO:0000256" key="6">
    <source>
        <dbReference type="ARBA" id="ARBA00022763"/>
    </source>
</evidence>
<accession>A0ABT8XIS3</accession>
<evidence type="ECO:0000259" key="19">
    <source>
        <dbReference type="PROSITE" id="PS51192"/>
    </source>
</evidence>
<dbReference type="Pfam" id="PF16124">
    <property type="entry name" value="RecQ_Zn_bind"/>
    <property type="match status" value="1"/>
</dbReference>
<evidence type="ECO:0000256" key="7">
    <source>
        <dbReference type="ARBA" id="ARBA00022801"/>
    </source>
</evidence>